<dbReference type="RefSeq" id="WP_132948582.1">
    <property type="nucleotide sequence ID" value="NZ_SLUL01000008.1"/>
</dbReference>
<evidence type="ECO:0000313" key="5">
    <source>
        <dbReference type="Proteomes" id="UP000295658"/>
    </source>
</evidence>
<dbReference type="InterPro" id="IPR016035">
    <property type="entry name" value="Acyl_Trfase/lysoPLipase"/>
</dbReference>
<dbReference type="PROSITE" id="PS51635">
    <property type="entry name" value="PNPLA"/>
    <property type="match status" value="1"/>
</dbReference>
<dbReference type="Gene3D" id="3.40.1090.10">
    <property type="entry name" value="Cytosolic phospholipase A2 catalytic domain"/>
    <property type="match status" value="2"/>
</dbReference>
<dbReference type="InterPro" id="IPR052580">
    <property type="entry name" value="Lipid_Hydrolase"/>
</dbReference>
<feature type="active site" description="Nucleophile" evidence="2">
    <location>
        <position position="38"/>
    </location>
</feature>
<protein>
    <submittedName>
        <fullName evidence="4">NTE family protein</fullName>
    </submittedName>
</protein>
<dbReference type="OrthoDB" id="9770965at2"/>
<name>A0A4R1QMV1_9BACL</name>
<keyword evidence="2" id="KW-0442">Lipid degradation</keyword>
<dbReference type="GO" id="GO:0016787">
    <property type="term" value="F:hydrolase activity"/>
    <property type="evidence" value="ECO:0007669"/>
    <property type="project" value="UniProtKB-UniRule"/>
</dbReference>
<dbReference type="PANTHER" id="PTHR46394">
    <property type="entry name" value="ANNEXIN"/>
    <property type="match status" value="1"/>
</dbReference>
<dbReference type="PANTHER" id="PTHR46394:SF1">
    <property type="entry name" value="PNPLA DOMAIN-CONTAINING PROTEIN"/>
    <property type="match status" value="1"/>
</dbReference>
<dbReference type="Pfam" id="PF01734">
    <property type="entry name" value="Patatin"/>
    <property type="match status" value="1"/>
</dbReference>
<feature type="short sequence motif" description="GXSXG" evidence="2">
    <location>
        <begin position="36"/>
        <end position="40"/>
    </location>
</feature>
<keyword evidence="2" id="KW-0378">Hydrolase</keyword>
<feature type="active site" description="Proton acceptor" evidence="2">
    <location>
        <position position="183"/>
    </location>
</feature>
<dbReference type="EMBL" id="SLUL01000008">
    <property type="protein sequence ID" value="TCL48780.1"/>
    <property type="molecule type" value="Genomic_DNA"/>
</dbReference>
<organism evidence="4 5">
    <name type="scientific">Thermolongibacillus altinsuensis</name>
    <dbReference type="NCBI Taxonomy" id="575256"/>
    <lineage>
        <taxon>Bacteria</taxon>
        <taxon>Bacillati</taxon>
        <taxon>Bacillota</taxon>
        <taxon>Bacilli</taxon>
        <taxon>Bacillales</taxon>
        <taxon>Anoxybacillaceae</taxon>
        <taxon>Thermolongibacillus</taxon>
    </lineage>
</organism>
<evidence type="ECO:0000256" key="2">
    <source>
        <dbReference type="PROSITE-ProRule" id="PRU01161"/>
    </source>
</evidence>
<dbReference type="CDD" id="cd07207">
    <property type="entry name" value="Pat_ExoU_VipD_like"/>
    <property type="match status" value="1"/>
</dbReference>
<dbReference type="InterPro" id="IPR002641">
    <property type="entry name" value="PNPLA_dom"/>
</dbReference>
<dbReference type="GO" id="GO:0016042">
    <property type="term" value="P:lipid catabolic process"/>
    <property type="evidence" value="ECO:0007669"/>
    <property type="project" value="UniProtKB-UniRule"/>
</dbReference>
<dbReference type="AlphaFoldDB" id="A0A4R1QMV1"/>
<feature type="short sequence motif" description="DGA/G" evidence="2">
    <location>
        <begin position="183"/>
        <end position="185"/>
    </location>
</feature>
<reference evidence="4 5" key="1">
    <citation type="submission" date="2019-03" db="EMBL/GenBank/DDBJ databases">
        <title>Genomic Encyclopedia of Type Strains, Phase IV (KMG-IV): sequencing the most valuable type-strain genomes for metagenomic binning, comparative biology and taxonomic classification.</title>
        <authorList>
            <person name="Goeker M."/>
        </authorList>
    </citation>
    <scope>NUCLEOTIDE SEQUENCE [LARGE SCALE GENOMIC DNA]</scope>
    <source>
        <strain evidence="4 5">DSM 24979</strain>
    </source>
</reference>
<keyword evidence="1 2" id="KW-0443">Lipid metabolism</keyword>
<evidence type="ECO:0000313" key="4">
    <source>
        <dbReference type="EMBL" id="TCL48780.1"/>
    </source>
</evidence>
<keyword evidence="5" id="KW-1185">Reference proteome</keyword>
<evidence type="ECO:0000259" key="3">
    <source>
        <dbReference type="PROSITE" id="PS51635"/>
    </source>
</evidence>
<feature type="short sequence motif" description="GXGXXG" evidence="2">
    <location>
        <begin position="9"/>
        <end position="14"/>
    </location>
</feature>
<comment type="caution">
    <text evidence="4">The sequence shown here is derived from an EMBL/GenBank/DDBJ whole genome shotgun (WGS) entry which is preliminary data.</text>
</comment>
<sequence length="293" mass="33216">MDIDGVFSGGGVKGFALIGAYEALEARGFRFKRLAGTSAGALIAAFIAAGFTSKEMIEIMDETDLTDLLDGRKNILPYSWMKWILLYWRMGLYKGETLEKWIADRLNQKGIRTFADLPHERLRIVASDLTNGTILILPDDLPKYGIDPLRFSVAKAVRMSVSIPYFFEPVMLKTKEGKQVVVDGGVLSNFPIFLFDDEGVKKRPVLGVKLSAKQEQKPKKNISNAIELYEALFQTMKEAHDARYISKRHAKNIVFIPIKNVLSTEFSLKEAEKKKMIAYGREKTEQFLKTWTY</sequence>
<evidence type="ECO:0000256" key="1">
    <source>
        <dbReference type="ARBA" id="ARBA00023098"/>
    </source>
</evidence>
<proteinExistence type="predicted"/>
<feature type="domain" description="PNPLA" evidence="3">
    <location>
        <begin position="5"/>
        <end position="196"/>
    </location>
</feature>
<accession>A0A4R1QMV1</accession>
<gene>
    <name evidence="4" type="ORF">EDD69_10835</name>
</gene>
<dbReference type="SUPFAM" id="SSF52151">
    <property type="entry name" value="FabD/lysophospholipase-like"/>
    <property type="match status" value="1"/>
</dbReference>
<dbReference type="Proteomes" id="UP000295658">
    <property type="component" value="Unassembled WGS sequence"/>
</dbReference>